<feature type="compositionally biased region" description="Basic and acidic residues" evidence="1">
    <location>
        <begin position="34"/>
        <end position="46"/>
    </location>
</feature>
<dbReference type="EMBL" id="JATAAI010000009">
    <property type="protein sequence ID" value="KAK1743240.1"/>
    <property type="molecule type" value="Genomic_DNA"/>
</dbReference>
<gene>
    <name evidence="2" type="ORF">QTG54_005861</name>
</gene>
<comment type="caution">
    <text evidence="2">The sequence shown here is derived from an EMBL/GenBank/DDBJ whole genome shotgun (WGS) entry which is preliminary data.</text>
</comment>
<reference evidence="2" key="1">
    <citation type="submission" date="2023-06" db="EMBL/GenBank/DDBJ databases">
        <title>Survivors Of The Sea: Transcriptome response of Skeletonema marinoi to long-term dormancy.</title>
        <authorList>
            <person name="Pinder M.I.M."/>
            <person name="Kourtchenko O."/>
            <person name="Robertson E.K."/>
            <person name="Larsson T."/>
            <person name="Maumus F."/>
            <person name="Osuna-Cruz C.M."/>
            <person name="Vancaester E."/>
            <person name="Stenow R."/>
            <person name="Vandepoele K."/>
            <person name="Ploug H."/>
            <person name="Bruchert V."/>
            <person name="Godhe A."/>
            <person name="Topel M."/>
        </authorList>
    </citation>
    <scope>NUCLEOTIDE SEQUENCE</scope>
    <source>
        <strain evidence="2">R05AC</strain>
    </source>
</reference>
<evidence type="ECO:0000313" key="2">
    <source>
        <dbReference type="EMBL" id="KAK1743240.1"/>
    </source>
</evidence>
<feature type="region of interest" description="Disordered" evidence="1">
    <location>
        <begin position="27"/>
        <end position="48"/>
    </location>
</feature>
<protein>
    <submittedName>
        <fullName evidence="2">Uncharacterized protein</fullName>
    </submittedName>
</protein>
<sequence length="343" mass="36959">MKFEYLSVALITSLPAASSGQKVYAPNLRSANAKPERRLGRGDSEPKGNGPCDGLCNAYDKSGCRDSDPSKGCIRLEDALSDWGCSCTFTTIITAAGNPSPIEGPTGFGTNTLCDPLLTSGDAEGWWDCLSSPEAGPVVVGNWWFNQDAANGAFVFEEGSVCGVIDGTELDSRTRFQLWEHKYKNMRLDIFTEFKVGYDVVSPSTSSNSNQGYLNIYMRTGETSTAYYDCRFDFLVPTDEDSGTLLVDQDKQKGNSASHSSGDSNGCAESTTIKEYLAANSNAVLGVGNVEVYAFVLNTGSTNESNVDLKTCWSDITITTTDGGDETYVDIYEFTTLPSGVFN</sequence>
<proteinExistence type="predicted"/>
<dbReference type="AlphaFoldDB" id="A0AAD8YDX7"/>
<dbReference type="Proteomes" id="UP001224775">
    <property type="component" value="Unassembled WGS sequence"/>
</dbReference>
<organism evidence="2 3">
    <name type="scientific">Skeletonema marinoi</name>
    <dbReference type="NCBI Taxonomy" id="267567"/>
    <lineage>
        <taxon>Eukaryota</taxon>
        <taxon>Sar</taxon>
        <taxon>Stramenopiles</taxon>
        <taxon>Ochrophyta</taxon>
        <taxon>Bacillariophyta</taxon>
        <taxon>Coscinodiscophyceae</taxon>
        <taxon>Thalassiosirophycidae</taxon>
        <taxon>Thalassiosirales</taxon>
        <taxon>Skeletonemataceae</taxon>
        <taxon>Skeletonema</taxon>
        <taxon>Skeletonema marinoi-dohrnii complex</taxon>
    </lineage>
</organism>
<accession>A0AAD8YDX7</accession>
<keyword evidence="3" id="KW-1185">Reference proteome</keyword>
<evidence type="ECO:0000313" key="3">
    <source>
        <dbReference type="Proteomes" id="UP001224775"/>
    </source>
</evidence>
<name>A0AAD8YDX7_9STRA</name>
<evidence type="ECO:0000256" key="1">
    <source>
        <dbReference type="SAM" id="MobiDB-lite"/>
    </source>
</evidence>